<feature type="transmembrane region" description="Helical" evidence="9">
    <location>
        <begin position="189"/>
        <end position="214"/>
    </location>
</feature>
<evidence type="ECO:0000256" key="5">
    <source>
        <dbReference type="ARBA" id="ARBA00023136"/>
    </source>
</evidence>
<keyword evidence="5 9" id="KW-0472">Membrane</keyword>
<name>A0A401SRF8_CHIPU</name>
<dbReference type="GO" id="GO:0043005">
    <property type="term" value="C:neuron projection"/>
    <property type="evidence" value="ECO:0007669"/>
    <property type="project" value="TreeGrafter"/>
</dbReference>
<dbReference type="AlphaFoldDB" id="A0A401SRF8"/>
<dbReference type="Proteomes" id="UP000287033">
    <property type="component" value="Unassembled WGS sequence"/>
</dbReference>
<feature type="transmembrane region" description="Helical" evidence="9">
    <location>
        <begin position="139"/>
        <end position="160"/>
    </location>
</feature>
<sequence>MALNYSMDNMDPVFPGLNLLFELKPLFIPLYVVLVIVACSGNLLLVANISVTKKLHTTTNFLIGNLAASDLVMCIFCVPITASYAFETKGWLFGIFMCYFITLMQSTTVYVSVLSLTAIAVDRYVVVAYPIHQRIRPRYCVYIVAFIWLVSIGVSMPSYLHTNYFALKHAGYNMFICEENWTNLEGQRLVYSCVMLLLSYMLPLCAVSISYCAISHHLKKSKVPGAASYNQEKSSRRRRRRRTFWMLAISALSFAVCWLPLQTVNLIRDIDINIIDKSYVNVIQVSCHLVAMSSACYNPFIYASLHNKFRVQLRNLLFSNKRQTTSSTVSQTSRSRYTITSLDAPTAINLKDKPC</sequence>
<evidence type="ECO:0000256" key="7">
    <source>
        <dbReference type="ARBA" id="ARBA00023224"/>
    </source>
</evidence>
<dbReference type="GO" id="GO:0042923">
    <property type="term" value="F:neuropeptide binding"/>
    <property type="evidence" value="ECO:0007669"/>
    <property type="project" value="TreeGrafter"/>
</dbReference>
<evidence type="ECO:0000313" key="11">
    <source>
        <dbReference type="EMBL" id="GCC32952.1"/>
    </source>
</evidence>
<evidence type="ECO:0000313" key="12">
    <source>
        <dbReference type="Proteomes" id="UP000287033"/>
    </source>
</evidence>
<dbReference type="SMART" id="SM01381">
    <property type="entry name" value="7TM_GPCR_Srsx"/>
    <property type="match status" value="1"/>
</dbReference>
<keyword evidence="4 8" id="KW-0297">G-protein coupled receptor</keyword>
<keyword evidence="2 8" id="KW-0812">Transmembrane</keyword>
<feature type="transmembrane region" description="Helical" evidence="9">
    <location>
        <begin position="61"/>
        <end position="85"/>
    </location>
</feature>
<comment type="caution">
    <text evidence="11">The sequence shown here is derived from an EMBL/GenBank/DDBJ whole genome shotgun (WGS) entry which is preliminary data.</text>
</comment>
<dbReference type="EMBL" id="BEZZ01000474">
    <property type="protein sequence ID" value="GCC32952.1"/>
    <property type="molecule type" value="Genomic_DNA"/>
</dbReference>
<dbReference type="PROSITE" id="PS50262">
    <property type="entry name" value="G_PROTEIN_RECEP_F1_2"/>
    <property type="match status" value="1"/>
</dbReference>
<dbReference type="GO" id="GO:0005886">
    <property type="term" value="C:plasma membrane"/>
    <property type="evidence" value="ECO:0007669"/>
    <property type="project" value="TreeGrafter"/>
</dbReference>
<evidence type="ECO:0000256" key="1">
    <source>
        <dbReference type="ARBA" id="ARBA00004141"/>
    </source>
</evidence>
<evidence type="ECO:0000256" key="6">
    <source>
        <dbReference type="ARBA" id="ARBA00023170"/>
    </source>
</evidence>
<evidence type="ECO:0000259" key="10">
    <source>
        <dbReference type="PROSITE" id="PS50262"/>
    </source>
</evidence>
<dbReference type="PRINTS" id="PR01018">
    <property type="entry name" value="PRPRECEPTOR"/>
</dbReference>
<keyword evidence="3 9" id="KW-1133">Transmembrane helix</keyword>
<evidence type="ECO:0000256" key="8">
    <source>
        <dbReference type="RuleBase" id="RU000688"/>
    </source>
</evidence>
<evidence type="ECO:0000256" key="3">
    <source>
        <dbReference type="ARBA" id="ARBA00022989"/>
    </source>
</evidence>
<evidence type="ECO:0000256" key="2">
    <source>
        <dbReference type="ARBA" id="ARBA00022692"/>
    </source>
</evidence>
<dbReference type="PANTHER" id="PTHR24235:SF19">
    <property type="entry name" value="PROLACTIN RELEASING PEPTIDE RECEPTOR-LIKE"/>
    <property type="match status" value="1"/>
</dbReference>
<feature type="transmembrane region" description="Helical" evidence="9">
    <location>
        <begin position="26"/>
        <end position="49"/>
    </location>
</feature>
<dbReference type="SUPFAM" id="SSF81321">
    <property type="entry name" value="Family A G protein-coupled receptor-like"/>
    <property type="match status" value="1"/>
</dbReference>
<reference evidence="11 12" key="1">
    <citation type="journal article" date="2018" name="Nat. Ecol. Evol.">
        <title>Shark genomes provide insights into elasmobranch evolution and the origin of vertebrates.</title>
        <authorList>
            <person name="Hara Y"/>
            <person name="Yamaguchi K"/>
            <person name="Onimaru K"/>
            <person name="Kadota M"/>
            <person name="Koyanagi M"/>
            <person name="Keeley SD"/>
            <person name="Tatsumi K"/>
            <person name="Tanaka K"/>
            <person name="Motone F"/>
            <person name="Kageyama Y"/>
            <person name="Nozu R"/>
            <person name="Adachi N"/>
            <person name="Nishimura O"/>
            <person name="Nakagawa R"/>
            <person name="Tanegashima C"/>
            <person name="Kiyatake I"/>
            <person name="Matsumoto R"/>
            <person name="Murakumo K"/>
            <person name="Nishida K"/>
            <person name="Terakita A"/>
            <person name="Kuratani S"/>
            <person name="Sato K"/>
            <person name="Hyodo S Kuraku.S."/>
        </authorList>
    </citation>
    <scope>NUCLEOTIDE SEQUENCE [LARGE SCALE GENOMIC DNA]</scope>
</reference>
<comment type="similarity">
    <text evidence="8">Belongs to the G-protein coupled receptor 1 family.</text>
</comment>
<dbReference type="InterPro" id="IPR001402">
    <property type="entry name" value="Prolrel_pep_rcpt"/>
</dbReference>
<dbReference type="InterPro" id="IPR000276">
    <property type="entry name" value="GPCR_Rhodpsn"/>
</dbReference>
<keyword evidence="12" id="KW-1185">Reference proteome</keyword>
<dbReference type="PROSITE" id="PS00237">
    <property type="entry name" value="G_PROTEIN_RECEP_F1_1"/>
    <property type="match status" value="1"/>
</dbReference>
<proteinExistence type="inferred from homology"/>
<dbReference type="PANTHER" id="PTHR24235">
    <property type="entry name" value="NEUROPEPTIDE Y RECEPTOR"/>
    <property type="match status" value="1"/>
</dbReference>
<evidence type="ECO:0000256" key="4">
    <source>
        <dbReference type="ARBA" id="ARBA00023040"/>
    </source>
</evidence>
<dbReference type="InterPro" id="IPR017452">
    <property type="entry name" value="GPCR_Rhodpsn_7TM"/>
</dbReference>
<gene>
    <name evidence="11" type="ORF">chiPu_0011416</name>
</gene>
<feature type="transmembrane region" description="Helical" evidence="9">
    <location>
        <begin position="91"/>
        <end position="119"/>
    </location>
</feature>
<dbReference type="OrthoDB" id="9941925at2759"/>
<dbReference type="PRINTS" id="PR00237">
    <property type="entry name" value="GPCRRHODOPSN"/>
</dbReference>
<comment type="subcellular location">
    <subcellularLocation>
        <location evidence="1">Membrane</location>
        <topology evidence="1">Multi-pass membrane protein</topology>
    </subcellularLocation>
</comment>
<dbReference type="Pfam" id="PF00001">
    <property type="entry name" value="7tm_1"/>
    <property type="match status" value="1"/>
</dbReference>
<evidence type="ECO:0000256" key="9">
    <source>
        <dbReference type="SAM" id="Phobius"/>
    </source>
</evidence>
<organism evidence="11 12">
    <name type="scientific">Chiloscyllium punctatum</name>
    <name type="common">Brownbanded bambooshark</name>
    <name type="synonym">Hemiscyllium punctatum</name>
    <dbReference type="NCBI Taxonomy" id="137246"/>
    <lineage>
        <taxon>Eukaryota</taxon>
        <taxon>Metazoa</taxon>
        <taxon>Chordata</taxon>
        <taxon>Craniata</taxon>
        <taxon>Vertebrata</taxon>
        <taxon>Chondrichthyes</taxon>
        <taxon>Elasmobranchii</taxon>
        <taxon>Galeomorphii</taxon>
        <taxon>Galeoidea</taxon>
        <taxon>Orectolobiformes</taxon>
        <taxon>Hemiscylliidae</taxon>
        <taxon>Chiloscyllium</taxon>
    </lineage>
</organism>
<keyword evidence="6 8" id="KW-0675">Receptor</keyword>
<feature type="transmembrane region" description="Helical" evidence="9">
    <location>
        <begin position="243"/>
        <end position="261"/>
    </location>
</feature>
<dbReference type="STRING" id="137246.A0A401SRF8"/>
<dbReference type="GO" id="GO:0004983">
    <property type="term" value="F:neuropeptide Y receptor activity"/>
    <property type="evidence" value="ECO:0007669"/>
    <property type="project" value="InterPro"/>
</dbReference>
<accession>A0A401SRF8</accession>
<feature type="domain" description="G-protein coupled receptors family 1 profile" evidence="10">
    <location>
        <begin position="41"/>
        <end position="302"/>
    </location>
</feature>
<dbReference type="Gene3D" id="1.20.1070.10">
    <property type="entry name" value="Rhodopsin 7-helix transmembrane proteins"/>
    <property type="match status" value="1"/>
</dbReference>
<protein>
    <recommendedName>
        <fullName evidence="10">G-protein coupled receptors family 1 profile domain-containing protein</fullName>
    </recommendedName>
</protein>
<keyword evidence="7 8" id="KW-0807">Transducer</keyword>
<dbReference type="OMA" id="ACFNPFI"/>